<dbReference type="SUPFAM" id="SSF49764">
    <property type="entry name" value="HSP20-like chaperones"/>
    <property type="match status" value="1"/>
</dbReference>
<evidence type="ECO:0000313" key="3">
    <source>
        <dbReference type="Proteomes" id="UP001050691"/>
    </source>
</evidence>
<dbReference type="InterPro" id="IPR004843">
    <property type="entry name" value="Calcineurin-like_PHP"/>
</dbReference>
<dbReference type="PANTHER" id="PTHR37844">
    <property type="entry name" value="SER/THR PROTEIN PHOSPHATASE SUPERFAMILY (AFU_ORTHOLOGUE AFUA_1G14840)"/>
    <property type="match status" value="1"/>
</dbReference>
<dbReference type="GO" id="GO:0016787">
    <property type="term" value="F:hydrolase activity"/>
    <property type="evidence" value="ECO:0007669"/>
    <property type="project" value="InterPro"/>
</dbReference>
<comment type="caution">
    <text evidence="2">The sequence shown here is derived from an EMBL/GenBank/DDBJ whole genome shotgun (WGS) entry which is preliminary data.</text>
</comment>
<dbReference type="PANTHER" id="PTHR37844:SF2">
    <property type="entry name" value="SER_THR PROTEIN PHOSPHATASE SUPERFAMILY (AFU_ORTHOLOGUE AFUA_1G14840)"/>
    <property type="match status" value="1"/>
</dbReference>
<reference evidence="2" key="1">
    <citation type="submission" date="2021-10" db="EMBL/GenBank/DDBJ databases">
        <title>De novo Genome Assembly of Clathrus columnatus (Basidiomycota, Fungi) Using Illumina and Nanopore Sequence Data.</title>
        <authorList>
            <person name="Ogiso-Tanaka E."/>
            <person name="Itagaki H."/>
            <person name="Hosoya T."/>
            <person name="Hosaka K."/>
        </authorList>
    </citation>
    <scope>NUCLEOTIDE SEQUENCE</scope>
    <source>
        <strain evidence="2">MO-923</strain>
    </source>
</reference>
<organism evidence="2 3">
    <name type="scientific">Clathrus columnatus</name>
    <dbReference type="NCBI Taxonomy" id="1419009"/>
    <lineage>
        <taxon>Eukaryota</taxon>
        <taxon>Fungi</taxon>
        <taxon>Dikarya</taxon>
        <taxon>Basidiomycota</taxon>
        <taxon>Agaricomycotina</taxon>
        <taxon>Agaricomycetes</taxon>
        <taxon>Phallomycetidae</taxon>
        <taxon>Phallales</taxon>
        <taxon>Clathraceae</taxon>
        <taxon>Clathrus</taxon>
    </lineage>
</organism>
<dbReference type="InterPro" id="IPR007052">
    <property type="entry name" value="CS_dom"/>
</dbReference>
<dbReference type="InterPro" id="IPR008978">
    <property type="entry name" value="HSP20-like_chaperone"/>
</dbReference>
<dbReference type="Gene3D" id="3.60.21.10">
    <property type="match status" value="1"/>
</dbReference>
<name>A0AAV5A7F1_9AGAM</name>
<dbReference type="Proteomes" id="UP001050691">
    <property type="component" value="Unassembled WGS sequence"/>
</dbReference>
<evidence type="ECO:0000313" key="2">
    <source>
        <dbReference type="EMBL" id="GJJ08900.1"/>
    </source>
</evidence>
<dbReference type="InterPro" id="IPR029052">
    <property type="entry name" value="Metallo-depent_PP-like"/>
</dbReference>
<keyword evidence="3" id="KW-1185">Reference proteome</keyword>
<dbReference type="Gene3D" id="2.60.40.790">
    <property type="match status" value="1"/>
</dbReference>
<dbReference type="EMBL" id="BPWL01000003">
    <property type="protein sequence ID" value="GJJ08900.1"/>
    <property type="molecule type" value="Genomic_DNA"/>
</dbReference>
<dbReference type="AlphaFoldDB" id="A0AAV5A7F1"/>
<accession>A0AAV5A7F1</accession>
<protein>
    <recommendedName>
        <fullName evidence="1">CS domain-containing protein</fullName>
    </recommendedName>
</protein>
<proteinExistence type="predicted"/>
<evidence type="ECO:0000259" key="1">
    <source>
        <dbReference type="PROSITE" id="PS51203"/>
    </source>
</evidence>
<sequence length="394" mass="45409">MFPIRHVWYQSQNEVVVDLLIKRVRQRDLLSTIKTKSFSVDFRTNEGLMRSFGFERLQHEIIPDKSTVAVLPTRIEIRLRKKEPGIKWTSIEAKDDIAEEKAKAAQEAYIEELNEGACDNPVHIQVMSDLHLEFHLRPSTGHSGPGYQVFDFPAAASNLALLGNIGLTTQAGLFDFFCRQLQRFQRVFFVLGNHEGYNTTYDIARERIQEFIRFVQARRDDGEQFGEFIFLDRTRYDISDRVTILGCTLWSYVPSSHAAEIMRAGLNDFRRVDEWTPEDYRAAHLKDVEWLNETCRHLRENEPHRQVAVFTHHGPTTKGTLKPDVENTELSCAFVTEMSLQPCWGKPVKLWAYGHTQRCVDFLRDGVRVISNQRGNEGFEAAKSAFQPAKVVTT</sequence>
<gene>
    <name evidence="2" type="ORF">Clacol_003120</name>
</gene>
<dbReference type="PROSITE" id="PS51203">
    <property type="entry name" value="CS"/>
    <property type="match status" value="1"/>
</dbReference>
<dbReference type="SUPFAM" id="SSF56300">
    <property type="entry name" value="Metallo-dependent phosphatases"/>
    <property type="match status" value="1"/>
</dbReference>
<feature type="domain" description="CS" evidence="1">
    <location>
        <begin position="1"/>
        <end position="92"/>
    </location>
</feature>
<dbReference type="Pfam" id="PF00149">
    <property type="entry name" value="Metallophos"/>
    <property type="match status" value="1"/>
</dbReference>
<dbReference type="Pfam" id="PF04969">
    <property type="entry name" value="CS"/>
    <property type="match status" value="1"/>
</dbReference>